<sequence>MSAAEYSRQIPFEQTYVASLLLHVSKIAAKEVRSKNPLNEGINQTQTLSTTPSPLVSPIVKVRSVSFNEEEDLVVPRKVSPELTPVTPVASPSEFMITPRKRCSNLVSSPRPSQATSKFVGHTSTCGTIKAELRRKFAWKDYPELERFLMDRRVEYFQHSQKYNYTSTQKDYNNSLTTELIELANSIGYVFDGFTFAMIRDRIRCYYKSYVQAIRKGRRFHGLAGD</sequence>
<dbReference type="AlphaFoldDB" id="A0A7S1YJF8"/>
<protein>
    <submittedName>
        <fullName evidence="1">Uncharacterized protein</fullName>
    </submittedName>
</protein>
<evidence type="ECO:0000313" key="1">
    <source>
        <dbReference type="EMBL" id="CAD9309662.1"/>
    </source>
</evidence>
<accession>A0A7S1YJF8</accession>
<name>A0A7S1YJF8_9STRA</name>
<dbReference type="EMBL" id="HBGK01049745">
    <property type="protein sequence ID" value="CAD9309662.1"/>
    <property type="molecule type" value="Transcribed_RNA"/>
</dbReference>
<gene>
    <name evidence="1" type="ORF">GOCE00092_LOCUS26116</name>
</gene>
<organism evidence="1">
    <name type="scientific">Grammatophora oceanica</name>
    <dbReference type="NCBI Taxonomy" id="210454"/>
    <lineage>
        <taxon>Eukaryota</taxon>
        <taxon>Sar</taxon>
        <taxon>Stramenopiles</taxon>
        <taxon>Ochrophyta</taxon>
        <taxon>Bacillariophyta</taxon>
        <taxon>Fragilariophyceae</taxon>
        <taxon>Fragilariophycidae</taxon>
        <taxon>Rhabdonematales</taxon>
        <taxon>Grammatophoraceae</taxon>
        <taxon>Grammatophora</taxon>
    </lineage>
</organism>
<reference evidence="1" key="1">
    <citation type="submission" date="2021-01" db="EMBL/GenBank/DDBJ databases">
        <authorList>
            <person name="Corre E."/>
            <person name="Pelletier E."/>
            <person name="Niang G."/>
            <person name="Scheremetjew M."/>
            <person name="Finn R."/>
            <person name="Kale V."/>
            <person name="Holt S."/>
            <person name="Cochrane G."/>
            <person name="Meng A."/>
            <person name="Brown T."/>
            <person name="Cohen L."/>
        </authorList>
    </citation>
    <scope>NUCLEOTIDE SEQUENCE</scope>
    <source>
        <strain evidence="1">CCMP 410</strain>
    </source>
</reference>
<proteinExistence type="predicted"/>